<gene>
    <name evidence="1" type="ORF">SAMN04488554_1547</name>
</gene>
<name>A0A1H5G6E8_9MICO</name>
<accession>A0A1H5G6E8</accession>
<dbReference type="EMBL" id="FNTX01000001">
    <property type="protein sequence ID" value="SEE10974.1"/>
    <property type="molecule type" value="Genomic_DNA"/>
</dbReference>
<evidence type="ECO:0000313" key="2">
    <source>
        <dbReference type="Proteomes" id="UP000199220"/>
    </source>
</evidence>
<sequence length="285" mass="30045">MFPLGPGDIPTTGAELETRLTHGLHALLRPTAGEARVRAQAWAPSDDVAPQGSRIARLDVDITDVHLRMQDKVELPAPVGSGTPAEVDHLAVRGAPVRVQDLPVTTTAEVRDLPVRYQPRSDGQYWIEVDERVGHQTAGRVQVTATITDIEQAVAAEAGARLSSTGFALADLRLQVAAAGPREASIQVDATLRRGLLRAGVSGSATARVGADMVVTLSDLEVSSSSPLVGMALTAVRGRLAQWEGHQVDLRSLTFGGLAVSDVELTVTRDVVGVRAELGTAPEND</sequence>
<protein>
    <recommendedName>
        <fullName evidence="3">DUF2993 domain-containing protein</fullName>
    </recommendedName>
</protein>
<evidence type="ECO:0008006" key="3">
    <source>
        <dbReference type="Google" id="ProtNLM"/>
    </source>
</evidence>
<keyword evidence="2" id="KW-1185">Reference proteome</keyword>
<dbReference type="Proteomes" id="UP000199220">
    <property type="component" value="Unassembled WGS sequence"/>
</dbReference>
<reference evidence="2" key="1">
    <citation type="submission" date="2016-10" db="EMBL/GenBank/DDBJ databases">
        <authorList>
            <person name="Varghese N."/>
            <person name="Submissions S."/>
        </authorList>
    </citation>
    <scope>NUCLEOTIDE SEQUENCE [LARGE SCALE GENOMIC DNA]</scope>
    <source>
        <strain evidence="2">DSM 21368</strain>
    </source>
</reference>
<dbReference type="OrthoDB" id="5142315at2"/>
<proteinExistence type="predicted"/>
<organism evidence="1 2">
    <name type="scientific">Ruania alba</name>
    <dbReference type="NCBI Taxonomy" id="648782"/>
    <lineage>
        <taxon>Bacteria</taxon>
        <taxon>Bacillati</taxon>
        <taxon>Actinomycetota</taxon>
        <taxon>Actinomycetes</taxon>
        <taxon>Micrococcales</taxon>
        <taxon>Ruaniaceae</taxon>
        <taxon>Ruania</taxon>
    </lineage>
</organism>
<dbReference type="AlphaFoldDB" id="A0A1H5G6E8"/>
<evidence type="ECO:0000313" key="1">
    <source>
        <dbReference type="EMBL" id="SEE10974.1"/>
    </source>
</evidence>
<dbReference type="RefSeq" id="WP_089772391.1">
    <property type="nucleotide sequence ID" value="NZ_FNTX01000001.1"/>
</dbReference>